<keyword evidence="7" id="KW-1185">Reference proteome</keyword>
<dbReference type="InterPro" id="IPR036388">
    <property type="entry name" value="WH-like_DNA-bd_sf"/>
</dbReference>
<dbReference type="Proteomes" id="UP000759103">
    <property type="component" value="Unassembled WGS sequence"/>
</dbReference>
<gene>
    <name evidence="6" type="ORF">KZ820_07105</name>
</gene>
<dbReference type="InterPro" id="IPR036390">
    <property type="entry name" value="WH_DNA-bd_sf"/>
</dbReference>
<dbReference type="SUPFAM" id="SSF53850">
    <property type="entry name" value="Periplasmic binding protein-like II"/>
    <property type="match status" value="1"/>
</dbReference>
<dbReference type="EMBL" id="JAHXZN010000001">
    <property type="protein sequence ID" value="MBW6530500.1"/>
    <property type="molecule type" value="Genomic_DNA"/>
</dbReference>
<dbReference type="SUPFAM" id="SSF46785">
    <property type="entry name" value="Winged helix' DNA-binding domain"/>
    <property type="match status" value="1"/>
</dbReference>
<organism evidence="6 7">
    <name type="scientific">Sphingomonas citri</name>
    <dbReference type="NCBI Taxonomy" id="2862499"/>
    <lineage>
        <taxon>Bacteria</taxon>
        <taxon>Pseudomonadati</taxon>
        <taxon>Pseudomonadota</taxon>
        <taxon>Alphaproteobacteria</taxon>
        <taxon>Sphingomonadales</taxon>
        <taxon>Sphingomonadaceae</taxon>
        <taxon>Sphingomonas</taxon>
    </lineage>
</organism>
<keyword evidence="2" id="KW-0805">Transcription regulation</keyword>
<comment type="similarity">
    <text evidence="1">Belongs to the LysR transcriptional regulatory family.</text>
</comment>
<evidence type="ECO:0000256" key="4">
    <source>
        <dbReference type="ARBA" id="ARBA00023163"/>
    </source>
</evidence>
<evidence type="ECO:0000256" key="3">
    <source>
        <dbReference type="ARBA" id="ARBA00023125"/>
    </source>
</evidence>
<evidence type="ECO:0000259" key="5">
    <source>
        <dbReference type="PROSITE" id="PS50931"/>
    </source>
</evidence>
<dbReference type="PANTHER" id="PTHR30537:SF81">
    <property type="entry name" value="TRANSCRIPTIONAL REGULATOR-RELATED"/>
    <property type="match status" value="1"/>
</dbReference>
<evidence type="ECO:0000256" key="2">
    <source>
        <dbReference type="ARBA" id="ARBA00023015"/>
    </source>
</evidence>
<dbReference type="PROSITE" id="PS50931">
    <property type="entry name" value="HTH_LYSR"/>
    <property type="match status" value="1"/>
</dbReference>
<sequence>MMKLDGLEALVAVAEAGSISAAARRLGLAKSVVSDRLAELERTVGARLVQRTTRALALTADGDALIVRARSILREVSDAQAEVVERRGSLAGPLRLAGPISFGALHLGPAIYRFLALHPEIQLTLDLDDRFVDAAGDGYDAVIRHGPITDERLIVRHLASSRRLLVASPAYLEQRGWPRTLAELDRISAILYTNRDADWRFPDASGTMIVRPSACLRVNNGLVMRDAALAGLGVTLLPTFFIHRDLADGSLVHVDVGVEAEGATIHVAYPANRSPSAKLAALVAWLRTEFGTPAYWDVDLS</sequence>
<dbReference type="Gene3D" id="3.40.190.290">
    <property type="match status" value="1"/>
</dbReference>
<dbReference type="CDD" id="cd08422">
    <property type="entry name" value="PBP2_CrgA_like"/>
    <property type="match status" value="1"/>
</dbReference>
<dbReference type="Gene3D" id="1.10.10.10">
    <property type="entry name" value="Winged helix-like DNA-binding domain superfamily/Winged helix DNA-binding domain"/>
    <property type="match status" value="1"/>
</dbReference>
<dbReference type="InterPro" id="IPR058163">
    <property type="entry name" value="LysR-type_TF_proteobact-type"/>
</dbReference>
<dbReference type="PANTHER" id="PTHR30537">
    <property type="entry name" value="HTH-TYPE TRANSCRIPTIONAL REGULATOR"/>
    <property type="match status" value="1"/>
</dbReference>
<comment type="caution">
    <text evidence="6">The sequence shown here is derived from an EMBL/GenBank/DDBJ whole genome shotgun (WGS) entry which is preliminary data.</text>
</comment>
<dbReference type="Pfam" id="PF00126">
    <property type="entry name" value="HTH_1"/>
    <property type="match status" value="1"/>
</dbReference>
<evidence type="ECO:0000256" key="1">
    <source>
        <dbReference type="ARBA" id="ARBA00009437"/>
    </source>
</evidence>
<proteinExistence type="inferred from homology"/>
<protein>
    <submittedName>
        <fullName evidence="6">LysR family transcriptional regulator</fullName>
    </submittedName>
</protein>
<name>A0ABS7BLN5_9SPHN</name>
<feature type="domain" description="HTH lysR-type" evidence="5">
    <location>
        <begin position="2"/>
        <end position="59"/>
    </location>
</feature>
<keyword evidence="3" id="KW-0238">DNA-binding</keyword>
<dbReference type="Pfam" id="PF03466">
    <property type="entry name" value="LysR_substrate"/>
    <property type="match status" value="1"/>
</dbReference>
<dbReference type="RefSeq" id="WP_219747851.1">
    <property type="nucleotide sequence ID" value="NZ_JAHXZN010000001.1"/>
</dbReference>
<reference evidence="6 7" key="1">
    <citation type="submission" date="2021-07" db="EMBL/GenBank/DDBJ databases">
        <title>Sphingomonas sp.</title>
        <authorList>
            <person name="Feng G."/>
            <person name="Li J."/>
            <person name="Pan M."/>
        </authorList>
    </citation>
    <scope>NUCLEOTIDE SEQUENCE [LARGE SCALE GENOMIC DNA]</scope>
    <source>
        <strain evidence="6 7">RRHST34</strain>
    </source>
</reference>
<dbReference type="InterPro" id="IPR005119">
    <property type="entry name" value="LysR_subst-bd"/>
</dbReference>
<accession>A0ABS7BLN5</accession>
<dbReference type="InterPro" id="IPR000847">
    <property type="entry name" value="LysR_HTH_N"/>
</dbReference>
<evidence type="ECO:0000313" key="6">
    <source>
        <dbReference type="EMBL" id="MBW6530500.1"/>
    </source>
</evidence>
<evidence type="ECO:0000313" key="7">
    <source>
        <dbReference type="Proteomes" id="UP000759103"/>
    </source>
</evidence>
<keyword evidence="4" id="KW-0804">Transcription</keyword>